<dbReference type="Pfam" id="PF03807">
    <property type="entry name" value="F420_oxidored"/>
    <property type="match status" value="1"/>
</dbReference>
<evidence type="ECO:0000313" key="4">
    <source>
        <dbReference type="Proteomes" id="UP001163644"/>
    </source>
</evidence>
<evidence type="ECO:0000256" key="1">
    <source>
        <dbReference type="ARBA" id="ARBA00023002"/>
    </source>
</evidence>
<dbReference type="InterPro" id="IPR028939">
    <property type="entry name" value="P5C_Rdtase_cat_N"/>
</dbReference>
<evidence type="ECO:0000313" key="3">
    <source>
        <dbReference type="EMBL" id="UZA69369.1"/>
    </source>
</evidence>
<dbReference type="PANTHER" id="PTHR14239">
    <property type="entry name" value="DUDULIN-RELATED"/>
    <property type="match status" value="1"/>
</dbReference>
<feature type="domain" description="Pyrroline-5-carboxylate reductase catalytic N-terminal" evidence="2">
    <location>
        <begin position="17"/>
        <end position="107"/>
    </location>
</feature>
<dbReference type="InterPro" id="IPR036291">
    <property type="entry name" value="NAD(P)-bd_dom_sf"/>
</dbReference>
<dbReference type="RefSeq" id="WP_080665194.1">
    <property type="nucleotide sequence ID" value="NZ_CP036495.1"/>
</dbReference>
<proteinExistence type="predicted"/>
<organism evidence="3 4">
    <name type="scientific">Pseudomonas viridiflava</name>
    <name type="common">Phytomonas viridiflava</name>
    <dbReference type="NCBI Taxonomy" id="33069"/>
    <lineage>
        <taxon>Bacteria</taxon>
        <taxon>Pseudomonadati</taxon>
        <taxon>Pseudomonadota</taxon>
        <taxon>Gammaproteobacteria</taxon>
        <taxon>Pseudomonadales</taxon>
        <taxon>Pseudomonadaceae</taxon>
        <taxon>Pseudomonas</taxon>
    </lineage>
</organism>
<evidence type="ECO:0000259" key="2">
    <source>
        <dbReference type="Pfam" id="PF03807"/>
    </source>
</evidence>
<sequence length="259" mass="27762">MHLHTQPNDSKEFIQMKVGIIGAGNIGSTLARKLAACGHDVKLANSKDPQSIQALANELGARAVTKEEAVADVDVIILSIPFAKYPDLRDTLSKASDSTVVIDTSNYYPVRDGAIREVDDGKAESVWISEQIGRSVVKAWNAVLSATLIEQGQPAGSSSRIALPVAGDDVNAVAIAQRLVEDTGFDALATGDLENSWRQQPGTPAYCTELTLPELELALDAADKARVAQNRDALFTRFTASWGQLTREQMVASNRAMTA</sequence>
<dbReference type="AlphaFoldDB" id="A0AA46VWS9"/>
<dbReference type="Gene3D" id="3.40.50.720">
    <property type="entry name" value="NAD(P)-binding Rossmann-like Domain"/>
    <property type="match status" value="1"/>
</dbReference>
<dbReference type="InterPro" id="IPR051267">
    <property type="entry name" value="STEAP_metalloreductase"/>
</dbReference>
<reference evidence="3" key="1">
    <citation type="submission" date="2019-02" db="EMBL/GenBank/DDBJ databases">
        <authorList>
            <person name="Lutz S."/>
            <person name="Schori C."/>
            <person name="Ahrens C.H."/>
            <person name="Gueguen E."/>
        </authorList>
    </citation>
    <scope>NUCLEOTIDE SEQUENCE</scope>
    <source>
        <strain evidence="3">Psy35</strain>
    </source>
</reference>
<dbReference type="GO" id="GO:0016491">
    <property type="term" value="F:oxidoreductase activity"/>
    <property type="evidence" value="ECO:0007669"/>
    <property type="project" value="UniProtKB-KW"/>
</dbReference>
<gene>
    <name evidence="3" type="ORF">EZZ81_14485</name>
</gene>
<name>A0AA46VWS9_PSEVI</name>
<dbReference type="EMBL" id="CP036495">
    <property type="protein sequence ID" value="UZA69369.1"/>
    <property type="molecule type" value="Genomic_DNA"/>
</dbReference>
<dbReference type="SUPFAM" id="SSF51735">
    <property type="entry name" value="NAD(P)-binding Rossmann-fold domains"/>
    <property type="match status" value="1"/>
</dbReference>
<accession>A0AA46VWS9</accession>
<dbReference type="Proteomes" id="UP001163644">
    <property type="component" value="Chromosome"/>
</dbReference>
<keyword evidence="1" id="KW-0560">Oxidoreductase</keyword>
<protein>
    <submittedName>
        <fullName evidence="3">3-hydroxyisobutyrate dehydrogenase</fullName>
    </submittedName>
</protein>